<dbReference type="Pfam" id="PF00005">
    <property type="entry name" value="ABC_tran"/>
    <property type="match status" value="1"/>
</dbReference>
<evidence type="ECO:0000256" key="4">
    <source>
        <dbReference type="ARBA" id="ARBA00022840"/>
    </source>
</evidence>
<dbReference type="Gene3D" id="1.20.1560.10">
    <property type="entry name" value="ABC transporter type 1, transmembrane domain"/>
    <property type="match status" value="1"/>
</dbReference>
<dbReference type="SUPFAM" id="SSF90123">
    <property type="entry name" value="ABC transporter transmembrane region"/>
    <property type="match status" value="1"/>
</dbReference>
<dbReference type="InterPro" id="IPR036640">
    <property type="entry name" value="ABC1_TM_sf"/>
</dbReference>
<dbReference type="EMBL" id="LAZR01000594">
    <property type="protein sequence ID" value="KKN63307.1"/>
    <property type="molecule type" value="Genomic_DNA"/>
</dbReference>
<dbReference type="InterPro" id="IPR011527">
    <property type="entry name" value="ABC1_TM_dom"/>
</dbReference>
<protein>
    <recommendedName>
        <fullName evidence="12">Type I secretion system permease/ATPase</fullName>
    </recommendedName>
</protein>
<dbReference type="PANTHER" id="PTHR24221:SF248">
    <property type="entry name" value="ABC TRANSPORTER TRANSMEMBRANE REGION"/>
    <property type="match status" value="1"/>
</dbReference>
<sequence length="677" mass="71951">MEQEPRLNSLRPSPEMAVREAAIFDDMDSAIADLCATAGVDRSPSSSMKTAAAVLEPKIIEGAAGEPVLPPPAKPGGKTADAGQPIGRIHPRKARSAPDATPLQTKQSAVDFRQALAQTRLRVRANMTVVLVLTFFTNILVLAIPIYLFQISDRVMTSRSVDTLLMLTIVVIGAIVGQVLLDACRRLVLMRTAVEVEARLGSPILSAAARSSLGGNGKDYQVLGDMQHVRSFLTGATLIAMLDAPLAPIFILAVWIIHPHLGAIIIGAVLLLLLVAWLNKRATAQSFADASGFGARSNLVLDALARNSQIVNALGMIPEAVRMWGRDNASSLSSQVKGQDRNVMFSSLSRAVRLFTQVAILGWGAYLSLGGSLTGGMVIAASIIAGRALAPVEGTIEGWRTYSQSKTAYHKITNLLLTSPLNVDRLRLPTPQGRLDVDRVLYVPPPSKKVILNGVSFSLKPGESLGIIGSSGAGKSTIGKMLVGSVFPTAGSIRLDLMDLKNWDPRQLGENIGYLPQDVQLFPASIKANIARMRDDASDESVFEAASMAGIHELVASFPQGYETIIAADGAPLSGGQKQRIGLARAFFGNPRLVVLDEPNSNLDTEGEKALADAMRKAQASGTTVVAITQRHSLLQCVDRVMIMEKGAVAAIGDRSKIMAMITGKKSGEQPSKGEVA</sequence>
<accession>A0A0F9SLW7</accession>
<dbReference type="InterPro" id="IPR003439">
    <property type="entry name" value="ABC_transporter-like_ATP-bd"/>
</dbReference>
<evidence type="ECO:0000256" key="8">
    <source>
        <dbReference type="SAM" id="Phobius"/>
    </source>
</evidence>
<dbReference type="PANTHER" id="PTHR24221">
    <property type="entry name" value="ATP-BINDING CASSETTE SUB-FAMILY B"/>
    <property type="match status" value="1"/>
</dbReference>
<dbReference type="GO" id="GO:0016020">
    <property type="term" value="C:membrane"/>
    <property type="evidence" value="ECO:0007669"/>
    <property type="project" value="UniProtKB-SubCell"/>
</dbReference>
<keyword evidence="6 8" id="KW-0472">Membrane</keyword>
<dbReference type="PROSITE" id="PS50893">
    <property type="entry name" value="ABC_TRANSPORTER_2"/>
    <property type="match status" value="1"/>
</dbReference>
<dbReference type="InterPro" id="IPR017871">
    <property type="entry name" value="ABC_transporter-like_CS"/>
</dbReference>
<evidence type="ECO:0000256" key="6">
    <source>
        <dbReference type="ARBA" id="ARBA00023136"/>
    </source>
</evidence>
<dbReference type="PROSITE" id="PS50929">
    <property type="entry name" value="ABC_TM1F"/>
    <property type="match status" value="1"/>
</dbReference>
<dbReference type="AlphaFoldDB" id="A0A0F9SLW7"/>
<evidence type="ECO:0000259" key="10">
    <source>
        <dbReference type="PROSITE" id="PS50929"/>
    </source>
</evidence>
<evidence type="ECO:0000256" key="5">
    <source>
        <dbReference type="ARBA" id="ARBA00022989"/>
    </source>
</evidence>
<dbReference type="GO" id="GO:0005524">
    <property type="term" value="F:ATP binding"/>
    <property type="evidence" value="ECO:0007669"/>
    <property type="project" value="UniProtKB-KW"/>
</dbReference>
<dbReference type="GO" id="GO:0140359">
    <property type="term" value="F:ABC-type transporter activity"/>
    <property type="evidence" value="ECO:0007669"/>
    <property type="project" value="InterPro"/>
</dbReference>
<keyword evidence="3" id="KW-0547">Nucleotide-binding</keyword>
<organism evidence="11">
    <name type="scientific">marine sediment metagenome</name>
    <dbReference type="NCBI Taxonomy" id="412755"/>
    <lineage>
        <taxon>unclassified sequences</taxon>
        <taxon>metagenomes</taxon>
        <taxon>ecological metagenomes</taxon>
    </lineage>
</organism>
<gene>
    <name evidence="11" type="ORF">LCGC14_0503130</name>
</gene>
<comment type="caution">
    <text evidence="11">The sequence shown here is derived from an EMBL/GenBank/DDBJ whole genome shotgun (WGS) entry which is preliminary data.</text>
</comment>
<dbReference type="PROSITE" id="PS00211">
    <property type="entry name" value="ABC_TRANSPORTER_1"/>
    <property type="match status" value="1"/>
</dbReference>
<evidence type="ECO:0000256" key="2">
    <source>
        <dbReference type="ARBA" id="ARBA00022692"/>
    </source>
</evidence>
<name>A0A0F9SLW7_9ZZZZ</name>
<dbReference type="NCBIfam" id="TIGR01842">
    <property type="entry name" value="type_I_sec_PrtD"/>
    <property type="match status" value="1"/>
</dbReference>
<feature type="transmembrane region" description="Helical" evidence="8">
    <location>
        <begin position="232"/>
        <end position="255"/>
    </location>
</feature>
<comment type="subcellular location">
    <subcellularLocation>
        <location evidence="1">Membrane</location>
        <topology evidence="1">Multi-pass membrane protein</topology>
    </subcellularLocation>
</comment>
<proteinExistence type="predicted"/>
<dbReference type="Pfam" id="PF00664">
    <property type="entry name" value="ABC_membrane"/>
    <property type="match status" value="1"/>
</dbReference>
<evidence type="ECO:0000256" key="1">
    <source>
        <dbReference type="ARBA" id="ARBA00004141"/>
    </source>
</evidence>
<dbReference type="Gene3D" id="3.40.50.300">
    <property type="entry name" value="P-loop containing nucleotide triphosphate hydrolases"/>
    <property type="match status" value="1"/>
</dbReference>
<dbReference type="GO" id="GO:0034040">
    <property type="term" value="F:ATPase-coupled lipid transmembrane transporter activity"/>
    <property type="evidence" value="ECO:0007669"/>
    <property type="project" value="TreeGrafter"/>
</dbReference>
<dbReference type="InterPro" id="IPR039421">
    <property type="entry name" value="Type_1_exporter"/>
</dbReference>
<feature type="domain" description="ABC transporter" evidence="9">
    <location>
        <begin position="435"/>
        <end position="671"/>
    </location>
</feature>
<dbReference type="GO" id="GO:0030253">
    <property type="term" value="P:protein secretion by the type I secretion system"/>
    <property type="evidence" value="ECO:0007669"/>
    <property type="project" value="InterPro"/>
</dbReference>
<keyword evidence="2 8" id="KW-0812">Transmembrane</keyword>
<feature type="domain" description="ABC transmembrane type-1" evidence="10">
    <location>
        <begin position="129"/>
        <end position="404"/>
    </location>
</feature>
<feature type="transmembrane region" description="Helical" evidence="8">
    <location>
        <begin position="163"/>
        <end position="181"/>
    </location>
</feature>
<dbReference type="GO" id="GO:0016887">
    <property type="term" value="F:ATP hydrolysis activity"/>
    <property type="evidence" value="ECO:0007669"/>
    <property type="project" value="InterPro"/>
</dbReference>
<evidence type="ECO:0000313" key="11">
    <source>
        <dbReference type="EMBL" id="KKN63307.1"/>
    </source>
</evidence>
<dbReference type="SUPFAM" id="SSF52540">
    <property type="entry name" value="P-loop containing nucleoside triphosphate hydrolases"/>
    <property type="match status" value="1"/>
</dbReference>
<dbReference type="InterPro" id="IPR010128">
    <property type="entry name" value="ATPase_T1SS_PrtD-like"/>
</dbReference>
<feature type="transmembrane region" description="Helical" evidence="8">
    <location>
        <begin position="261"/>
        <end position="278"/>
    </location>
</feature>
<reference evidence="11" key="1">
    <citation type="journal article" date="2015" name="Nature">
        <title>Complex archaea that bridge the gap between prokaryotes and eukaryotes.</title>
        <authorList>
            <person name="Spang A."/>
            <person name="Saw J.H."/>
            <person name="Jorgensen S.L."/>
            <person name="Zaremba-Niedzwiedzka K."/>
            <person name="Martijn J."/>
            <person name="Lind A.E."/>
            <person name="van Eijk R."/>
            <person name="Schleper C."/>
            <person name="Guy L."/>
            <person name="Ettema T.J."/>
        </authorList>
    </citation>
    <scope>NUCLEOTIDE SEQUENCE</scope>
</reference>
<evidence type="ECO:0000259" key="9">
    <source>
        <dbReference type="PROSITE" id="PS50893"/>
    </source>
</evidence>
<feature type="region of interest" description="Disordered" evidence="7">
    <location>
        <begin position="64"/>
        <end position="104"/>
    </location>
</feature>
<dbReference type="SMART" id="SM00382">
    <property type="entry name" value="AAA"/>
    <property type="match status" value="1"/>
</dbReference>
<dbReference type="InterPro" id="IPR027417">
    <property type="entry name" value="P-loop_NTPase"/>
</dbReference>
<evidence type="ECO:0000256" key="3">
    <source>
        <dbReference type="ARBA" id="ARBA00022741"/>
    </source>
</evidence>
<feature type="transmembrane region" description="Helical" evidence="8">
    <location>
        <begin position="129"/>
        <end position="151"/>
    </location>
</feature>
<keyword evidence="4" id="KW-0067">ATP-binding</keyword>
<evidence type="ECO:0000256" key="7">
    <source>
        <dbReference type="SAM" id="MobiDB-lite"/>
    </source>
</evidence>
<evidence type="ECO:0008006" key="12">
    <source>
        <dbReference type="Google" id="ProtNLM"/>
    </source>
</evidence>
<keyword evidence="5 8" id="KW-1133">Transmembrane helix</keyword>
<dbReference type="InterPro" id="IPR003593">
    <property type="entry name" value="AAA+_ATPase"/>
</dbReference>
<dbReference type="GO" id="GO:0030256">
    <property type="term" value="C:type I protein secretion system complex"/>
    <property type="evidence" value="ECO:0007669"/>
    <property type="project" value="InterPro"/>
</dbReference>